<reference evidence="2" key="2">
    <citation type="journal article" date="2014" name="ISME J.">
        <title>Microbial stratification in low pH oxic and suboxic macroscopic growths along an acid mine drainage.</title>
        <authorList>
            <person name="Mendez-Garcia C."/>
            <person name="Mesa V."/>
            <person name="Sprenger R.R."/>
            <person name="Richter M."/>
            <person name="Diez M.S."/>
            <person name="Solano J."/>
            <person name="Bargiela R."/>
            <person name="Golyshina O.V."/>
            <person name="Manteca A."/>
            <person name="Ramos J.L."/>
            <person name="Gallego J.R."/>
            <person name="Llorente I."/>
            <person name="Martins Dos Santos V.A."/>
            <person name="Jensen O.N."/>
            <person name="Pelaez A.I."/>
            <person name="Sanchez J."/>
            <person name="Ferrer M."/>
        </authorList>
    </citation>
    <scope>NUCLEOTIDE SEQUENCE</scope>
</reference>
<protein>
    <submittedName>
        <fullName evidence="2">Transposase</fullName>
    </submittedName>
</protein>
<organism evidence="2">
    <name type="scientific">mine drainage metagenome</name>
    <dbReference type="NCBI Taxonomy" id="410659"/>
    <lineage>
        <taxon>unclassified sequences</taxon>
        <taxon>metagenomes</taxon>
        <taxon>ecological metagenomes</taxon>
    </lineage>
</organism>
<dbReference type="PANTHER" id="PTHR35004:SF6">
    <property type="entry name" value="TRANSPOSASE"/>
    <property type="match status" value="1"/>
</dbReference>
<evidence type="ECO:0000259" key="1">
    <source>
        <dbReference type="Pfam" id="PF22483"/>
    </source>
</evidence>
<evidence type="ECO:0000313" key="2">
    <source>
        <dbReference type="EMBL" id="EQD50325.1"/>
    </source>
</evidence>
<reference evidence="2" key="1">
    <citation type="submission" date="2013-08" db="EMBL/GenBank/DDBJ databases">
        <authorList>
            <person name="Mendez C."/>
            <person name="Richter M."/>
            <person name="Ferrer M."/>
            <person name="Sanchez J."/>
        </authorList>
    </citation>
    <scope>NUCLEOTIDE SEQUENCE</scope>
</reference>
<dbReference type="AlphaFoldDB" id="T1B7X6"/>
<accession>T1B7X6</accession>
<sequence length="164" mass="18464">MNRYIRERFLAEACHQGITSIEELNESFDAWVHQVANQRVHAETNERPIDRFDSGGPKRMADPEKVADAFRWSMIRKVTRTATVSLEGNIYSVDPALVLRRVELRFDPEDMTVVEVFYDGEPKGSAVPFVIGHHVAKAVPQAKRAEETPTGVDYLGLVTEAHSA</sequence>
<comment type="caution">
    <text evidence="2">The sequence shown here is derived from an EMBL/GenBank/DDBJ whole genome shotgun (WGS) entry which is preliminary data.</text>
</comment>
<dbReference type="PANTHER" id="PTHR35004">
    <property type="entry name" value="TRANSPOSASE RV3428C-RELATED"/>
    <property type="match status" value="1"/>
</dbReference>
<feature type="non-terminal residue" evidence="2">
    <location>
        <position position="164"/>
    </location>
</feature>
<dbReference type="InterPro" id="IPR054353">
    <property type="entry name" value="IstA-like_C"/>
</dbReference>
<gene>
    <name evidence="2" type="ORF">B1A_13490</name>
</gene>
<feature type="domain" description="Transposase for insertion sequence element IS21-like C-terminal" evidence="1">
    <location>
        <begin position="70"/>
        <end position="114"/>
    </location>
</feature>
<proteinExistence type="predicted"/>
<dbReference type="Pfam" id="PF22483">
    <property type="entry name" value="Mu-transpos_C_2"/>
    <property type="match status" value="1"/>
</dbReference>
<name>T1B7X6_9ZZZZ</name>
<dbReference type="EMBL" id="AUZX01009864">
    <property type="protein sequence ID" value="EQD50325.1"/>
    <property type="molecule type" value="Genomic_DNA"/>
</dbReference>